<evidence type="ECO:0000256" key="1">
    <source>
        <dbReference type="ARBA" id="ARBA00004196"/>
    </source>
</evidence>
<feature type="signal peptide" evidence="6">
    <location>
        <begin position="1"/>
        <end position="28"/>
    </location>
</feature>
<feature type="chain" id="PRO_5039697121" evidence="6">
    <location>
        <begin position="29"/>
        <end position="544"/>
    </location>
</feature>
<evidence type="ECO:0000256" key="3">
    <source>
        <dbReference type="ARBA" id="ARBA00022448"/>
    </source>
</evidence>
<dbReference type="EMBL" id="JACCBU010000001">
    <property type="protein sequence ID" value="NYE73456.1"/>
    <property type="molecule type" value="Genomic_DNA"/>
</dbReference>
<evidence type="ECO:0000256" key="4">
    <source>
        <dbReference type="ARBA" id="ARBA00022729"/>
    </source>
</evidence>
<dbReference type="InterPro" id="IPR006059">
    <property type="entry name" value="SBP"/>
</dbReference>
<name>A0A7Y9LEW2_9ACTN</name>
<dbReference type="SUPFAM" id="SSF53850">
    <property type="entry name" value="Periplasmic binding protein-like II"/>
    <property type="match status" value="1"/>
</dbReference>
<dbReference type="Proteomes" id="UP000569914">
    <property type="component" value="Unassembled WGS sequence"/>
</dbReference>
<organism evidence="7 8">
    <name type="scientific">Microlunatus parietis</name>
    <dbReference type="NCBI Taxonomy" id="682979"/>
    <lineage>
        <taxon>Bacteria</taxon>
        <taxon>Bacillati</taxon>
        <taxon>Actinomycetota</taxon>
        <taxon>Actinomycetes</taxon>
        <taxon>Propionibacteriales</taxon>
        <taxon>Propionibacteriaceae</taxon>
        <taxon>Microlunatus</taxon>
    </lineage>
</organism>
<evidence type="ECO:0000256" key="2">
    <source>
        <dbReference type="ARBA" id="ARBA00008520"/>
    </source>
</evidence>
<accession>A0A7Y9LEW2</accession>
<evidence type="ECO:0000313" key="8">
    <source>
        <dbReference type="Proteomes" id="UP000569914"/>
    </source>
</evidence>
<evidence type="ECO:0000256" key="6">
    <source>
        <dbReference type="SAM" id="SignalP"/>
    </source>
</evidence>
<dbReference type="GO" id="GO:0030313">
    <property type="term" value="C:cell envelope"/>
    <property type="evidence" value="ECO:0007669"/>
    <property type="project" value="UniProtKB-SubCell"/>
</dbReference>
<keyword evidence="8" id="KW-1185">Reference proteome</keyword>
<reference evidence="7 8" key="1">
    <citation type="submission" date="2020-07" db="EMBL/GenBank/DDBJ databases">
        <title>Sequencing the genomes of 1000 actinobacteria strains.</title>
        <authorList>
            <person name="Klenk H.-P."/>
        </authorList>
    </citation>
    <scope>NUCLEOTIDE SEQUENCE [LARGE SCALE GENOMIC DNA]</scope>
    <source>
        <strain evidence="7 8">DSM 22083</strain>
    </source>
</reference>
<gene>
    <name evidence="7" type="ORF">BKA15_004785</name>
</gene>
<dbReference type="Pfam" id="PF01547">
    <property type="entry name" value="SBP_bac_1"/>
    <property type="match status" value="1"/>
</dbReference>
<comment type="subcellular location">
    <subcellularLocation>
        <location evidence="1">Cell envelope</location>
    </subcellularLocation>
</comment>
<dbReference type="PROSITE" id="PS51257">
    <property type="entry name" value="PROKAR_LIPOPROTEIN"/>
    <property type="match status" value="1"/>
</dbReference>
<dbReference type="Gene3D" id="3.40.190.10">
    <property type="entry name" value="Periplasmic binding protein-like II"/>
    <property type="match status" value="1"/>
</dbReference>
<keyword evidence="4 6" id="KW-0732">Signal</keyword>
<keyword evidence="3" id="KW-0813">Transport</keyword>
<dbReference type="InterPro" id="IPR050490">
    <property type="entry name" value="Bact_solute-bd_prot1"/>
</dbReference>
<dbReference type="PROSITE" id="PS51318">
    <property type="entry name" value="TAT"/>
    <property type="match status" value="1"/>
</dbReference>
<proteinExistence type="inferred from homology"/>
<evidence type="ECO:0000313" key="7">
    <source>
        <dbReference type="EMBL" id="NYE73456.1"/>
    </source>
</evidence>
<dbReference type="PANTHER" id="PTHR43649:SF31">
    <property type="entry name" value="SN-GLYCEROL-3-PHOSPHATE-BINDING PERIPLASMIC PROTEIN UGPB"/>
    <property type="match status" value="1"/>
</dbReference>
<sequence>MTRSLSRRTLLRTGLSAAAVATAGVGLAGCTTASRTSEPANDPAAKAAAVPDYRPFPDRAKPDLPGNEQGVLDAYLHYPAEVKPATDGVPGDGQPISGLAQLNAALPPAVGQHPYWQELNRRLGSELKMQLVNAGNDFNSKIATMAAGNDFPDLMQVNNSIPSLARFLEAKMIDLTPHLSGDNVAAYPALANLPTKFWEAAVFNGKLLALPISRGIISSMVLYYRADLLDAAGVDAKINSFEDLYQRAKAGTDPKQGRWGFGANPLSWVRQMLGIPNGWQQTDGGLVHQLEDERQAEALEAVRRLQAEGLLNPDLAGAPPSQQQQWFGAGRSVFYLGTYSAWSSLVQNFGVPADTIDVLPMTGFDGGTPTTWMGPPNNNLTVIPKSAEPRIETILKIANYLASPFGSEENLFISRGIRDRHYRLDGSDPIALPEHAGELGLGAGYLAAPPPVVFGPNITGYAEKAHASQQKFVEYASADLAQTYYSETASRRGPTLATMIAGIESDIVYGRKPVSDWAGTVDRWRTDGGDKIREELQAAIHAAG</sequence>
<comment type="caution">
    <text evidence="7">The sequence shown here is derived from an EMBL/GenBank/DDBJ whole genome shotgun (WGS) entry which is preliminary data.</text>
</comment>
<dbReference type="PANTHER" id="PTHR43649">
    <property type="entry name" value="ARABINOSE-BINDING PROTEIN-RELATED"/>
    <property type="match status" value="1"/>
</dbReference>
<protein>
    <submittedName>
        <fullName evidence="7">Putative aldouronate transport system substrate-binding protein</fullName>
    </submittedName>
</protein>
<feature type="compositionally biased region" description="Low complexity" evidence="5">
    <location>
        <begin position="33"/>
        <end position="51"/>
    </location>
</feature>
<evidence type="ECO:0000256" key="5">
    <source>
        <dbReference type="SAM" id="MobiDB-lite"/>
    </source>
</evidence>
<comment type="similarity">
    <text evidence="2">Belongs to the bacterial solute-binding protein 1 family.</text>
</comment>
<feature type="region of interest" description="Disordered" evidence="5">
    <location>
        <begin position="33"/>
        <end position="63"/>
    </location>
</feature>
<dbReference type="RefSeq" id="WP_179754959.1">
    <property type="nucleotide sequence ID" value="NZ_JACCBU010000001.1"/>
</dbReference>
<dbReference type="InterPro" id="IPR006311">
    <property type="entry name" value="TAT_signal"/>
</dbReference>
<dbReference type="AlphaFoldDB" id="A0A7Y9LEW2"/>